<dbReference type="AlphaFoldDB" id="A0A9P0MBP2"/>
<feature type="region of interest" description="Disordered" evidence="3">
    <location>
        <begin position="320"/>
        <end position="346"/>
    </location>
</feature>
<evidence type="ECO:0000256" key="2">
    <source>
        <dbReference type="ARBA" id="ARBA00019876"/>
    </source>
</evidence>
<gene>
    <name evidence="4" type="ORF">ACAOBT_LOCUS33399</name>
</gene>
<comment type="caution">
    <text evidence="4">The sequence shown here is derived from an EMBL/GenBank/DDBJ whole genome shotgun (WGS) entry which is preliminary data.</text>
</comment>
<proteinExistence type="inferred from homology"/>
<feature type="region of interest" description="Disordered" evidence="3">
    <location>
        <begin position="504"/>
        <end position="619"/>
    </location>
</feature>
<reference evidence="4" key="1">
    <citation type="submission" date="2022-03" db="EMBL/GenBank/DDBJ databases">
        <authorList>
            <person name="Sayadi A."/>
        </authorList>
    </citation>
    <scope>NUCLEOTIDE SEQUENCE</scope>
</reference>
<evidence type="ECO:0000313" key="4">
    <source>
        <dbReference type="EMBL" id="CAH2013314.1"/>
    </source>
</evidence>
<feature type="compositionally biased region" description="Basic and acidic residues" evidence="3">
    <location>
        <begin position="519"/>
        <end position="543"/>
    </location>
</feature>
<dbReference type="OrthoDB" id="422106at2759"/>
<organism evidence="4 5">
    <name type="scientific">Acanthoscelides obtectus</name>
    <name type="common">Bean weevil</name>
    <name type="synonym">Bruchus obtectus</name>
    <dbReference type="NCBI Taxonomy" id="200917"/>
    <lineage>
        <taxon>Eukaryota</taxon>
        <taxon>Metazoa</taxon>
        <taxon>Ecdysozoa</taxon>
        <taxon>Arthropoda</taxon>
        <taxon>Hexapoda</taxon>
        <taxon>Insecta</taxon>
        <taxon>Pterygota</taxon>
        <taxon>Neoptera</taxon>
        <taxon>Endopterygota</taxon>
        <taxon>Coleoptera</taxon>
        <taxon>Polyphaga</taxon>
        <taxon>Cucujiformia</taxon>
        <taxon>Chrysomeloidea</taxon>
        <taxon>Chrysomelidae</taxon>
        <taxon>Bruchinae</taxon>
        <taxon>Bruchini</taxon>
        <taxon>Acanthoscelides</taxon>
    </lineage>
</organism>
<feature type="compositionally biased region" description="Basic and acidic residues" evidence="3">
    <location>
        <begin position="333"/>
        <end position="344"/>
    </location>
</feature>
<feature type="compositionally biased region" description="Acidic residues" evidence="3">
    <location>
        <begin position="676"/>
        <end position="698"/>
    </location>
</feature>
<name>A0A9P0MBP2_ACAOB</name>
<dbReference type="GO" id="GO:0003729">
    <property type="term" value="F:mRNA binding"/>
    <property type="evidence" value="ECO:0007669"/>
    <property type="project" value="InterPro"/>
</dbReference>
<feature type="compositionally biased region" description="Acidic residues" evidence="3">
    <location>
        <begin position="653"/>
        <end position="666"/>
    </location>
</feature>
<dbReference type="InterPro" id="IPR019416">
    <property type="entry name" value="NCBP3"/>
</dbReference>
<dbReference type="Pfam" id="PF10309">
    <property type="entry name" value="NCBP3"/>
    <property type="match status" value="1"/>
</dbReference>
<dbReference type="GO" id="GO:0000340">
    <property type="term" value="F:RNA 7-methylguanosine cap binding"/>
    <property type="evidence" value="ECO:0007669"/>
    <property type="project" value="InterPro"/>
</dbReference>
<evidence type="ECO:0000256" key="1">
    <source>
        <dbReference type="ARBA" id="ARBA00006069"/>
    </source>
</evidence>
<dbReference type="EMBL" id="CAKOFQ010008311">
    <property type="protein sequence ID" value="CAH2013314.1"/>
    <property type="molecule type" value="Genomic_DNA"/>
</dbReference>
<evidence type="ECO:0000313" key="5">
    <source>
        <dbReference type="Proteomes" id="UP001152888"/>
    </source>
</evidence>
<dbReference type="PANTHER" id="PTHR16291:SF0">
    <property type="entry name" value="NUCLEAR CAP-BINDING PROTEIN SUBUNIT 3"/>
    <property type="match status" value="1"/>
</dbReference>
<dbReference type="GO" id="GO:0005634">
    <property type="term" value="C:nucleus"/>
    <property type="evidence" value="ECO:0007669"/>
    <property type="project" value="TreeGrafter"/>
</dbReference>
<feature type="compositionally biased region" description="Low complexity" evidence="3">
    <location>
        <begin position="577"/>
        <end position="595"/>
    </location>
</feature>
<dbReference type="Proteomes" id="UP001152888">
    <property type="component" value="Unassembled WGS sequence"/>
</dbReference>
<comment type="similarity">
    <text evidence="1">Belongs to the NCBP3 family.</text>
</comment>
<feature type="compositionally biased region" description="Basic and acidic residues" evidence="3">
    <location>
        <begin position="600"/>
        <end position="619"/>
    </location>
</feature>
<protein>
    <recommendedName>
        <fullName evidence="2">Nuclear cap-binding protein subunit 3</fullName>
    </recommendedName>
</protein>
<feature type="region of interest" description="Disordered" evidence="3">
    <location>
        <begin position="641"/>
        <end position="721"/>
    </location>
</feature>
<evidence type="ECO:0000256" key="3">
    <source>
        <dbReference type="SAM" id="MobiDB-lite"/>
    </source>
</evidence>
<accession>A0A9P0MBP2</accession>
<dbReference type="PANTHER" id="PTHR16291">
    <property type="entry name" value="NUCLEAR CAP-BINDING PROTEIN SUBUNIT 3"/>
    <property type="match status" value="1"/>
</dbReference>
<keyword evidence="5" id="KW-1185">Reference proteome</keyword>
<sequence>MASLLEAERPNIRIEIENDAVNSEQMEVDEDRLLEENEEGEIIDDENIDSVDLRSNLQISIQTKPDIVDKLNTKTIFTTGINIFDKQEQEKLQERARRFALKPDEIKTFTEADLAELYESLGINSKNECENRFDAVHMIGITGMTAEDILEYFAKYAPLAIEWIDKDSCNVLWLENITAARAMFYTSKAVNGMPAREPVDTFAKEFLDDVEEEETGESILVKKQKGDELTITDILPHKVNIEGGVDISQIAIRIPPGYWRLGEPHPKSKCILMRYSLQTDMKPYRTEDLARYYKNLGMERKPRQGKGIFERNRNLTQEKNPWGSLAKNWNNDTQREPERDHDTPPVEIKNPRLLVRLGKKKVSPAEDEVEPVEEIEAGEVVSEKITKLPRMRMYADEEEEKQRRIRLLRSLKQSDDLLKENQPRVRDLRSMLNMSDIIKRIPPKEIIDLDAPADRNTRLRHNAKRMVVTVKRNLDEERNIREEENSRDMSIRHGREDARRMISAAKEKGHRSPVVYGRRSPDRPKLERRDVSRSPIRKDDSIRRYTSPARRRSPNRSGDHQNRSSRAAMYSVRSPRRNSSSYWRRSPRRSAYPARIGTLHSDRISDQHRRHYDDDYYRSDKPRSKVAVVIKKRKRPTVRSVVLPRVRRASASEESESESSESDSSESSESSSSSESESESSESDSESGSESESESSESDSDRRKKIYIKQENRKDRKRHRR</sequence>